<protein>
    <recommendedName>
        <fullName evidence="3">Fumarylacetoacetase-like C-terminal domain-containing protein</fullName>
    </recommendedName>
</protein>
<dbReference type="Gene3D" id="3.90.850.10">
    <property type="entry name" value="Fumarylacetoacetase-like, C-terminal domain"/>
    <property type="match status" value="1"/>
</dbReference>
<dbReference type="InterPro" id="IPR011234">
    <property type="entry name" value="Fumarylacetoacetase-like_C"/>
</dbReference>
<dbReference type="PANTHER" id="PTHR11820">
    <property type="entry name" value="ACYLPYRUVASE"/>
    <property type="match status" value="1"/>
</dbReference>
<dbReference type="SUPFAM" id="SSF56529">
    <property type="entry name" value="FAH"/>
    <property type="match status" value="1"/>
</dbReference>
<evidence type="ECO:0000256" key="2">
    <source>
        <dbReference type="ARBA" id="ARBA00022723"/>
    </source>
</evidence>
<evidence type="ECO:0000313" key="5">
    <source>
        <dbReference type="Proteomes" id="UP000774617"/>
    </source>
</evidence>
<name>A0ABQ8FPL3_9PEZI</name>
<dbReference type="Proteomes" id="UP000774617">
    <property type="component" value="Unassembled WGS sequence"/>
</dbReference>
<feature type="domain" description="Fumarylacetoacetase-like C-terminal" evidence="3">
    <location>
        <begin position="64"/>
        <end position="268"/>
    </location>
</feature>
<comment type="caution">
    <text evidence="4">The sequence shown here is derived from an EMBL/GenBank/DDBJ whole genome shotgun (WGS) entry which is preliminary data.</text>
</comment>
<proteinExistence type="inferred from homology"/>
<accession>A0ABQ8FPL3</accession>
<evidence type="ECO:0000256" key="1">
    <source>
        <dbReference type="ARBA" id="ARBA00010211"/>
    </source>
</evidence>
<sequence>MAFKKLVRYESATGEPQYGDLIESKDGSFSIRKLDGDIRNGFSPTDDVVQAMKLLSPISETPAIICIGVNYRTHAKEASIKIPPYPVVFMKPPGALAGPGDITVDPAAQKMLDYEGELVFILSRDAKNLGDDFELSDYILGYTAGNDLSARHYQLPDNSGGQFCYAKSFDWFAPIGPWVVNSSEVPNPQALSLKTLVNGEVRQQTQLDDMIWSVKDILKHLSQGTTVRAGTVVMTGTPSGVGVFQEKLLKDGDEVVVEVEGVGELSNVLIFQQ</sequence>
<organism evidence="4 5">
    <name type="scientific">Macrophomina phaseolina</name>
    <dbReference type="NCBI Taxonomy" id="35725"/>
    <lineage>
        <taxon>Eukaryota</taxon>
        <taxon>Fungi</taxon>
        <taxon>Dikarya</taxon>
        <taxon>Ascomycota</taxon>
        <taxon>Pezizomycotina</taxon>
        <taxon>Dothideomycetes</taxon>
        <taxon>Dothideomycetes incertae sedis</taxon>
        <taxon>Botryosphaeriales</taxon>
        <taxon>Botryosphaeriaceae</taxon>
        <taxon>Macrophomina</taxon>
    </lineage>
</organism>
<gene>
    <name evidence="4" type="ORF">B0J12DRAFT_611943</name>
</gene>
<keyword evidence="2" id="KW-0479">Metal-binding</keyword>
<dbReference type="Pfam" id="PF01557">
    <property type="entry name" value="FAA_hydrolase"/>
    <property type="match status" value="1"/>
</dbReference>
<evidence type="ECO:0000313" key="4">
    <source>
        <dbReference type="EMBL" id="KAH7007827.1"/>
    </source>
</evidence>
<dbReference type="InterPro" id="IPR036663">
    <property type="entry name" value="Fumarylacetoacetase_C_sf"/>
</dbReference>
<keyword evidence="5" id="KW-1185">Reference proteome</keyword>
<dbReference type="PANTHER" id="PTHR11820:SF7">
    <property type="entry name" value="ACYLPYRUVASE FAHD1, MITOCHONDRIAL"/>
    <property type="match status" value="1"/>
</dbReference>
<comment type="similarity">
    <text evidence="1">Belongs to the FAH family.</text>
</comment>
<evidence type="ECO:0000259" key="3">
    <source>
        <dbReference type="Pfam" id="PF01557"/>
    </source>
</evidence>
<reference evidence="4 5" key="1">
    <citation type="journal article" date="2021" name="Nat. Commun.">
        <title>Genetic determinants of endophytism in the Arabidopsis root mycobiome.</title>
        <authorList>
            <person name="Mesny F."/>
            <person name="Miyauchi S."/>
            <person name="Thiergart T."/>
            <person name="Pickel B."/>
            <person name="Atanasova L."/>
            <person name="Karlsson M."/>
            <person name="Huettel B."/>
            <person name="Barry K.W."/>
            <person name="Haridas S."/>
            <person name="Chen C."/>
            <person name="Bauer D."/>
            <person name="Andreopoulos W."/>
            <person name="Pangilinan J."/>
            <person name="LaButti K."/>
            <person name="Riley R."/>
            <person name="Lipzen A."/>
            <person name="Clum A."/>
            <person name="Drula E."/>
            <person name="Henrissat B."/>
            <person name="Kohler A."/>
            <person name="Grigoriev I.V."/>
            <person name="Martin F.M."/>
            <person name="Hacquard S."/>
        </authorList>
    </citation>
    <scope>NUCLEOTIDE SEQUENCE [LARGE SCALE GENOMIC DNA]</scope>
    <source>
        <strain evidence="4 5">MPI-SDFR-AT-0080</strain>
    </source>
</reference>
<dbReference type="EMBL" id="JAGTJR010000125">
    <property type="protein sequence ID" value="KAH7007827.1"/>
    <property type="molecule type" value="Genomic_DNA"/>
</dbReference>